<comment type="caution">
    <text evidence="3">The sequence shown here is derived from an EMBL/GenBank/DDBJ whole genome shotgun (WGS) entry which is preliminary data.</text>
</comment>
<dbReference type="PROSITE" id="PS50878">
    <property type="entry name" value="RT_POL"/>
    <property type="match status" value="1"/>
</dbReference>
<evidence type="ECO:0000313" key="3">
    <source>
        <dbReference type="EMBL" id="GKV50667.1"/>
    </source>
</evidence>
<reference evidence="3 4" key="1">
    <citation type="journal article" date="2021" name="Commun. Biol.">
        <title>The genome of Shorea leprosula (Dipterocarpaceae) highlights the ecological relevance of drought in aseasonal tropical rainforests.</title>
        <authorList>
            <person name="Ng K.K.S."/>
            <person name="Kobayashi M.J."/>
            <person name="Fawcett J.A."/>
            <person name="Hatakeyama M."/>
            <person name="Paape T."/>
            <person name="Ng C.H."/>
            <person name="Ang C.C."/>
            <person name="Tnah L.H."/>
            <person name="Lee C.T."/>
            <person name="Nishiyama T."/>
            <person name="Sese J."/>
            <person name="O'Brien M.J."/>
            <person name="Copetti D."/>
            <person name="Mohd Noor M.I."/>
            <person name="Ong R.C."/>
            <person name="Putra M."/>
            <person name="Sireger I.Z."/>
            <person name="Indrioko S."/>
            <person name="Kosugi Y."/>
            <person name="Izuno A."/>
            <person name="Isagi Y."/>
            <person name="Lee S.L."/>
            <person name="Shimizu K.K."/>
        </authorList>
    </citation>
    <scope>NUCLEOTIDE SEQUENCE [LARGE SCALE GENOMIC DNA]</scope>
    <source>
        <strain evidence="3">214</strain>
    </source>
</reference>
<feature type="domain" description="Reverse transcriptase" evidence="2">
    <location>
        <begin position="952"/>
        <end position="1230"/>
    </location>
</feature>
<dbReference type="SUPFAM" id="SSF56219">
    <property type="entry name" value="DNase I-like"/>
    <property type="match status" value="1"/>
</dbReference>
<dbReference type="CDD" id="cd00590">
    <property type="entry name" value="RRM_SF"/>
    <property type="match status" value="1"/>
</dbReference>
<dbReference type="Pfam" id="PF14529">
    <property type="entry name" value="Exo_endo_phos_2"/>
    <property type="match status" value="1"/>
</dbReference>
<dbReference type="EMBL" id="BPVZ01000385">
    <property type="protein sequence ID" value="GKV50667.1"/>
    <property type="molecule type" value="Genomic_DNA"/>
</dbReference>
<dbReference type="SUPFAM" id="SSF54928">
    <property type="entry name" value="RNA-binding domain, RBD"/>
    <property type="match status" value="1"/>
</dbReference>
<feature type="region of interest" description="Disordered" evidence="1">
    <location>
        <begin position="420"/>
        <end position="480"/>
    </location>
</feature>
<dbReference type="GO" id="GO:0003824">
    <property type="term" value="F:catalytic activity"/>
    <property type="evidence" value="ECO:0007669"/>
    <property type="project" value="InterPro"/>
</dbReference>
<keyword evidence="4" id="KW-1185">Reference proteome</keyword>
<name>A0AAV5MQK9_9ROSI</name>
<feature type="compositionally biased region" description="Polar residues" evidence="1">
    <location>
        <begin position="347"/>
        <end position="358"/>
    </location>
</feature>
<accession>A0AAV5MQK9</accession>
<dbReference type="GO" id="GO:0003676">
    <property type="term" value="F:nucleic acid binding"/>
    <property type="evidence" value="ECO:0007669"/>
    <property type="project" value="InterPro"/>
</dbReference>
<dbReference type="Proteomes" id="UP001054252">
    <property type="component" value="Unassembled WGS sequence"/>
</dbReference>
<dbReference type="SUPFAM" id="SSF56672">
    <property type="entry name" value="DNA/RNA polymerases"/>
    <property type="match status" value="1"/>
</dbReference>
<gene>
    <name evidence="3" type="ORF">SLEP1_g57366</name>
</gene>
<evidence type="ECO:0000259" key="2">
    <source>
        <dbReference type="PROSITE" id="PS50878"/>
    </source>
</evidence>
<dbReference type="InterPro" id="IPR035979">
    <property type="entry name" value="RBD_domain_sf"/>
</dbReference>
<dbReference type="CDD" id="cd01650">
    <property type="entry name" value="RT_nLTR_like"/>
    <property type="match status" value="1"/>
</dbReference>
<dbReference type="PANTHER" id="PTHR33116:SF75">
    <property type="entry name" value="RIBONUCLEASE H PROTEIN"/>
    <property type="match status" value="1"/>
</dbReference>
<evidence type="ECO:0000313" key="4">
    <source>
        <dbReference type="Proteomes" id="UP001054252"/>
    </source>
</evidence>
<feature type="region of interest" description="Disordered" evidence="1">
    <location>
        <begin position="343"/>
        <end position="384"/>
    </location>
</feature>
<protein>
    <recommendedName>
        <fullName evidence="2">Reverse transcriptase domain-containing protein</fullName>
    </recommendedName>
</protein>
<dbReference type="Gene3D" id="3.30.70.330">
    <property type="match status" value="1"/>
</dbReference>
<feature type="region of interest" description="Disordered" evidence="1">
    <location>
        <begin position="1"/>
        <end position="24"/>
    </location>
</feature>
<proteinExistence type="predicted"/>
<dbReference type="InterPro" id="IPR005135">
    <property type="entry name" value="Endo/exonuclease/phosphatase"/>
</dbReference>
<organism evidence="3 4">
    <name type="scientific">Rubroshorea leprosula</name>
    <dbReference type="NCBI Taxonomy" id="152421"/>
    <lineage>
        <taxon>Eukaryota</taxon>
        <taxon>Viridiplantae</taxon>
        <taxon>Streptophyta</taxon>
        <taxon>Embryophyta</taxon>
        <taxon>Tracheophyta</taxon>
        <taxon>Spermatophyta</taxon>
        <taxon>Magnoliopsida</taxon>
        <taxon>eudicotyledons</taxon>
        <taxon>Gunneridae</taxon>
        <taxon>Pentapetalae</taxon>
        <taxon>rosids</taxon>
        <taxon>malvids</taxon>
        <taxon>Malvales</taxon>
        <taxon>Dipterocarpaceae</taxon>
        <taxon>Rubroshorea</taxon>
    </lineage>
</organism>
<dbReference type="PANTHER" id="PTHR33116">
    <property type="entry name" value="REVERSE TRANSCRIPTASE ZINC-BINDING DOMAIN-CONTAINING PROTEIN-RELATED-RELATED"/>
    <property type="match status" value="1"/>
</dbReference>
<dbReference type="InterPro" id="IPR012677">
    <property type="entry name" value="Nucleotide-bd_a/b_plait_sf"/>
</dbReference>
<dbReference type="Gene3D" id="3.60.10.10">
    <property type="entry name" value="Endonuclease/exonuclease/phosphatase"/>
    <property type="match status" value="1"/>
</dbReference>
<dbReference type="InterPro" id="IPR043502">
    <property type="entry name" value="DNA/RNA_pol_sf"/>
</dbReference>
<dbReference type="InterPro" id="IPR000477">
    <property type="entry name" value="RT_dom"/>
</dbReference>
<evidence type="ECO:0000256" key="1">
    <source>
        <dbReference type="SAM" id="MobiDB-lite"/>
    </source>
</evidence>
<sequence>MERTRVRARGAAARTDGGKVPEDSQMENREAAALWYDFAKYGKVVDVYVPRKRDKWGKRFGFVRMAGVQNEAQMVKRLNEIWIGYYKMRVKIANKSQNRGARNTKLLTAANVKWTKVGMNRLVQPGHSYAQAVVGNSSAGEKVGAGPATATERAREVSEPVPVQAFRLVEKEEVGSSAKVVAKEALSSITSIQERMDVDGGLIVLSPLGGRSVLLIEWVRGYLTEYLLQNKETFDAWFDDIQPWRAAYVQRGRLAWLRISGVPLQAWNDRCFEMVGGTVGEVVRIHEDTRRKSILCDGKVLVLCSEAPKVSKTISLKVDEKMYEIDVVEEEWRSDPDWWLSEEDRQSSMSTASETHSMQSEDDGNELIINGISGEDDDSLDTEPLHNEDFLNARVQEVTACENQAELDLPREVREVNGYDIGEENDEGNGLVRGDVHNGLEESFGLSKGPTTEASKDKEEEPTGEALESSSIIQKEKYREGKGKRRRKVAECYPKELSESRTERVDWVTARTKKMKRKLNLDYVGWRKGMKGRVNIREGFREYAEEEGSAEIGAGSIGASGGLLCVWDRRNFSKLGQFTRDGYLGIKGLWGEKKELCYLVNVYAPNDRKKKAELWDELRQMIMEEGGRWLIAGDFNAVRSIEERRGKTGESPEMKEFNDFIEAVGLVDYKLANRRFTWYRPDGTAMSWLDRVLMTIEMTELGGEWVQQGLKRTISDHCAIVMKTKWNTMAVDGFAGFRCKQKLKMLKEFLREWNKGVFGDIEAHFERAAAKVARVDMKNEDFNMKNEDFTLEEDEVHERQEGFQEIWDILRKREALWRQKSRSTWVKLGDANTRFFHKMANGRKACNGIVGLSCEGQWVEEPEMVKKAVVEYFQKLFGGEAWNRPKPFGITFKQITEEMRAWLERPFSAEEIEDGLKNCEGNKAPGPNGYNFNFIKFAWNSLKEDFVSFFGEFHQHGRLVKGLNSSFLTLIPKKLNPVELKDFRLISLIGCLYKLLAKVLANRLKVVMSQIISDTQSAFVGGRQLVDGVLVLNEVVEEVKRRKHQAFIFKADFEKAYDCVDWSFLDWMMNRFGFGVRWRGWIKECLSTARISVLVNGSPTEEFMMGKGLMQGDPISPFLFLMIAEGLHGLVKKAETKGLIHGIDVGSNGLTISLLQFADDTVILGKASGENIFMVKTILRWFELMSGLRINFHKSSIVGFNVAQRWLNGAAFVLRCGVGKIPFVYLGMPVGGNPGTKKLWDPVLNKFRIKLAAWKSALLSFGGRITLLNSRDFLWGGVELKRKIPWVSWETVCRSKEKGGLGVLDLRRRNWALLGKWWFRLGEGGESLWKRVVWDKYYGGRREVDIRVMDSVRMSRIWRDVISVGGKSIKLQDMLEKGFRWMVGDGRHVGFWREIWVGDKSLKELCPRLFELAMSKDGMVCEMGVWERGVWRWNVNWRRGRLGREKGEEVMLWEVLSRVQIAEGREDCWKWTHDAEGRYAVKKAYEFLSPMESILPDQICDVLVGFAGCDAQYSGRGDGDWKLNPRECAVAIRKHRSLLRVFHKHKNGKPDE</sequence>
<dbReference type="Pfam" id="PF00078">
    <property type="entry name" value="RVT_1"/>
    <property type="match status" value="1"/>
</dbReference>
<dbReference type="InterPro" id="IPR036691">
    <property type="entry name" value="Endo/exonu/phosph_ase_sf"/>
</dbReference>